<evidence type="ECO:0000313" key="3">
    <source>
        <dbReference type="Proteomes" id="UP000712281"/>
    </source>
</evidence>
<protein>
    <submittedName>
        <fullName evidence="2">Uncharacterized protein</fullName>
    </submittedName>
</protein>
<comment type="caution">
    <text evidence="2">The sequence shown here is derived from an EMBL/GenBank/DDBJ whole genome shotgun (WGS) entry which is preliminary data.</text>
</comment>
<dbReference type="EMBL" id="QGKW02001660">
    <property type="protein sequence ID" value="KAF2582502.1"/>
    <property type="molecule type" value="Genomic_DNA"/>
</dbReference>
<reference evidence="2" key="1">
    <citation type="submission" date="2019-12" db="EMBL/GenBank/DDBJ databases">
        <title>Genome sequencing and annotation of Brassica cretica.</title>
        <authorList>
            <person name="Studholme D.J."/>
            <person name="Sarris P.F."/>
        </authorList>
    </citation>
    <scope>NUCLEOTIDE SEQUENCE</scope>
    <source>
        <strain evidence="2">PFS-001/15</strain>
        <tissue evidence="2">Leaf</tissue>
    </source>
</reference>
<feature type="region of interest" description="Disordered" evidence="1">
    <location>
        <begin position="1"/>
        <end position="32"/>
    </location>
</feature>
<accession>A0A8S9JLV0</accession>
<evidence type="ECO:0000256" key="1">
    <source>
        <dbReference type="SAM" id="MobiDB-lite"/>
    </source>
</evidence>
<name>A0A8S9JLV0_BRACR</name>
<evidence type="ECO:0000313" key="2">
    <source>
        <dbReference type="EMBL" id="KAF2582502.1"/>
    </source>
</evidence>
<proteinExistence type="predicted"/>
<dbReference type="Proteomes" id="UP000712281">
    <property type="component" value="Unassembled WGS sequence"/>
</dbReference>
<organism evidence="2 3">
    <name type="scientific">Brassica cretica</name>
    <name type="common">Mustard</name>
    <dbReference type="NCBI Taxonomy" id="69181"/>
    <lineage>
        <taxon>Eukaryota</taxon>
        <taxon>Viridiplantae</taxon>
        <taxon>Streptophyta</taxon>
        <taxon>Embryophyta</taxon>
        <taxon>Tracheophyta</taxon>
        <taxon>Spermatophyta</taxon>
        <taxon>Magnoliopsida</taxon>
        <taxon>eudicotyledons</taxon>
        <taxon>Gunneridae</taxon>
        <taxon>Pentapetalae</taxon>
        <taxon>rosids</taxon>
        <taxon>malvids</taxon>
        <taxon>Brassicales</taxon>
        <taxon>Brassicaceae</taxon>
        <taxon>Brassiceae</taxon>
        <taxon>Brassica</taxon>
    </lineage>
</organism>
<dbReference type="AlphaFoldDB" id="A0A8S9JLV0"/>
<gene>
    <name evidence="2" type="ORF">F2Q68_00005052</name>
</gene>
<sequence length="84" mass="9531">MPNGPAPVWAAGSEATRRPNTSKRRPIQEAGDRGTVAEIAESIYYKERSRDTKRDTLKTLERATPLHRPCFHLALSLLPYRSRL</sequence>